<evidence type="ECO:0000256" key="1">
    <source>
        <dbReference type="ARBA" id="ARBA00022801"/>
    </source>
</evidence>
<proteinExistence type="inferred from homology"/>
<organism evidence="9 10">
    <name type="scientific">Flavivirga amylovorans</name>
    <dbReference type="NCBI Taxonomy" id="870486"/>
    <lineage>
        <taxon>Bacteria</taxon>
        <taxon>Pseudomonadati</taxon>
        <taxon>Bacteroidota</taxon>
        <taxon>Flavobacteriia</taxon>
        <taxon>Flavobacteriales</taxon>
        <taxon>Flavobacteriaceae</taxon>
        <taxon>Flavivirga</taxon>
    </lineage>
</organism>
<comment type="similarity">
    <text evidence="4">Belongs to the YigI thioesterase family.</text>
</comment>
<evidence type="ECO:0000313" key="9">
    <source>
        <dbReference type="EMBL" id="MDO5989726.1"/>
    </source>
</evidence>
<accession>A0ABT8X6U4</accession>
<dbReference type="InterPro" id="IPR029069">
    <property type="entry name" value="HotDog_dom_sf"/>
</dbReference>
<dbReference type="Gene3D" id="3.10.129.10">
    <property type="entry name" value="Hotdog Thioesterase"/>
    <property type="match status" value="1"/>
</dbReference>
<gene>
    <name evidence="9" type="ORF">Q4Q39_20160</name>
</gene>
<dbReference type="SUPFAM" id="SSF54637">
    <property type="entry name" value="Thioesterase/thiol ester dehydrase-isomerase"/>
    <property type="match status" value="1"/>
</dbReference>
<dbReference type="EC" id="3.1.2.20" evidence="5"/>
<evidence type="ECO:0000313" key="10">
    <source>
        <dbReference type="Proteomes" id="UP001176891"/>
    </source>
</evidence>
<evidence type="ECO:0000256" key="3">
    <source>
        <dbReference type="ARBA" id="ARBA00036002"/>
    </source>
</evidence>
<dbReference type="Pfam" id="PF03061">
    <property type="entry name" value="4HBT"/>
    <property type="match status" value="1"/>
</dbReference>
<comment type="catalytic activity">
    <reaction evidence="2">
        <text>a fatty acyl-CoA + H2O = a fatty acid + CoA + H(+)</text>
        <dbReference type="Rhea" id="RHEA:16781"/>
        <dbReference type="ChEBI" id="CHEBI:15377"/>
        <dbReference type="ChEBI" id="CHEBI:15378"/>
        <dbReference type="ChEBI" id="CHEBI:28868"/>
        <dbReference type="ChEBI" id="CHEBI:57287"/>
        <dbReference type="ChEBI" id="CHEBI:77636"/>
        <dbReference type="EC" id="3.1.2.20"/>
    </reaction>
</comment>
<name>A0ABT8X6U4_9FLAO</name>
<evidence type="ECO:0000256" key="2">
    <source>
        <dbReference type="ARBA" id="ARBA00035880"/>
    </source>
</evidence>
<evidence type="ECO:0000256" key="4">
    <source>
        <dbReference type="ARBA" id="ARBA00038381"/>
    </source>
</evidence>
<keyword evidence="10" id="KW-1185">Reference proteome</keyword>
<dbReference type="GO" id="GO:0016787">
    <property type="term" value="F:hydrolase activity"/>
    <property type="evidence" value="ECO:0007669"/>
    <property type="project" value="UniProtKB-KW"/>
</dbReference>
<reference evidence="9" key="1">
    <citation type="submission" date="2023-07" db="EMBL/GenBank/DDBJ databases">
        <title>Two novel species in the genus Flavivirga.</title>
        <authorList>
            <person name="Kwon K."/>
        </authorList>
    </citation>
    <scope>NUCLEOTIDE SEQUENCE</scope>
    <source>
        <strain evidence="9">KACC 14157</strain>
    </source>
</reference>
<evidence type="ECO:0000256" key="7">
    <source>
        <dbReference type="ARBA" id="ARBA00048062"/>
    </source>
</evidence>
<evidence type="ECO:0000256" key="6">
    <source>
        <dbReference type="ARBA" id="ARBA00040062"/>
    </source>
</evidence>
<dbReference type="EMBL" id="JAUOEM010000011">
    <property type="protein sequence ID" value="MDO5989726.1"/>
    <property type="molecule type" value="Genomic_DNA"/>
</dbReference>
<dbReference type="Proteomes" id="UP001176891">
    <property type="component" value="Unassembled WGS sequence"/>
</dbReference>
<dbReference type="PANTHER" id="PTHR43240">
    <property type="entry name" value="1,4-DIHYDROXY-2-NAPHTHOYL-COA THIOESTERASE 1"/>
    <property type="match status" value="1"/>
</dbReference>
<feature type="domain" description="Thioesterase" evidence="8">
    <location>
        <begin position="30"/>
        <end position="104"/>
    </location>
</feature>
<sequence length="125" mass="13764">MTLINAKLIDVKPGYCEIQIPYDVTLTQQHGFFHAGIISTIADNAAGYASFSLMEEDSSVLTVEFKLNLMSPGDGDLLIAKANVLKNGRTLTICRSEVFIRKNDKEKLCAASQTTLIELKNKPDK</sequence>
<dbReference type="RefSeq" id="WP_303284400.1">
    <property type="nucleotide sequence ID" value="NZ_BAABCZ010000006.1"/>
</dbReference>
<dbReference type="InterPro" id="IPR006683">
    <property type="entry name" value="Thioestr_dom"/>
</dbReference>
<dbReference type="NCBIfam" id="TIGR00369">
    <property type="entry name" value="unchar_dom_1"/>
    <property type="match status" value="1"/>
</dbReference>
<dbReference type="PANTHER" id="PTHR43240:SF20">
    <property type="entry name" value="MEDIUM_LONG-CHAIN ACYL-COA THIOESTERASE YIGI"/>
    <property type="match status" value="1"/>
</dbReference>
<keyword evidence="1 9" id="KW-0378">Hydrolase</keyword>
<comment type="caution">
    <text evidence="9">The sequence shown here is derived from an EMBL/GenBank/DDBJ whole genome shotgun (WGS) entry which is preliminary data.</text>
</comment>
<dbReference type="CDD" id="cd03443">
    <property type="entry name" value="PaaI_thioesterase"/>
    <property type="match status" value="1"/>
</dbReference>
<comment type="catalytic activity">
    <reaction evidence="3">
        <text>a long-chain fatty acyl-CoA + H2O = a long-chain fatty acid + CoA + H(+)</text>
        <dbReference type="Rhea" id="RHEA:67680"/>
        <dbReference type="ChEBI" id="CHEBI:15377"/>
        <dbReference type="ChEBI" id="CHEBI:15378"/>
        <dbReference type="ChEBI" id="CHEBI:57287"/>
        <dbReference type="ChEBI" id="CHEBI:57560"/>
        <dbReference type="ChEBI" id="CHEBI:83139"/>
    </reaction>
</comment>
<dbReference type="InterPro" id="IPR003736">
    <property type="entry name" value="PAAI_dom"/>
</dbReference>
<evidence type="ECO:0000259" key="8">
    <source>
        <dbReference type="Pfam" id="PF03061"/>
    </source>
</evidence>
<evidence type="ECO:0000256" key="5">
    <source>
        <dbReference type="ARBA" id="ARBA00038894"/>
    </source>
</evidence>
<protein>
    <recommendedName>
        <fullName evidence="6">Medium/long-chain acyl-CoA thioesterase YigI</fullName>
        <ecNumber evidence="5">3.1.2.20</ecNumber>
    </recommendedName>
</protein>
<comment type="catalytic activity">
    <reaction evidence="7">
        <text>a medium-chain fatty acyl-CoA + H2O = a medium-chain fatty acid + CoA + H(+)</text>
        <dbReference type="Rhea" id="RHEA:68184"/>
        <dbReference type="ChEBI" id="CHEBI:15377"/>
        <dbReference type="ChEBI" id="CHEBI:15378"/>
        <dbReference type="ChEBI" id="CHEBI:57287"/>
        <dbReference type="ChEBI" id="CHEBI:59558"/>
        <dbReference type="ChEBI" id="CHEBI:90546"/>
    </reaction>
</comment>